<evidence type="ECO:0000256" key="5">
    <source>
        <dbReference type="ARBA" id="ARBA00022835"/>
    </source>
</evidence>
<gene>
    <name evidence="11" type="ORF">CLAFUR5_13167</name>
</gene>
<dbReference type="InterPro" id="IPR012588">
    <property type="entry name" value="Exosome-assoc_fac_Rrp6_N"/>
</dbReference>
<reference evidence="11" key="2">
    <citation type="journal article" date="2022" name="Microb. Genom.">
        <title>A chromosome-scale genome assembly of the tomato pathogen Cladosporium fulvum reveals a compartmentalized genome architecture and the presence of a dispensable chromosome.</title>
        <authorList>
            <person name="Zaccaron A.Z."/>
            <person name="Chen L.H."/>
            <person name="Samaras A."/>
            <person name="Stergiopoulos I."/>
        </authorList>
    </citation>
    <scope>NUCLEOTIDE SEQUENCE</scope>
    <source>
        <strain evidence="11">Race5_Kim</strain>
    </source>
</reference>
<feature type="region of interest" description="Disordered" evidence="9">
    <location>
        <begin position="599"/>
        <end position="641"/>
    </location>
</feature>
<comment type="subcellular location">
    <subcellularLocation>
        <location evidence="1">Nucleus</location>
    </subcellularLocation>
</comment>
<dbReference type="InterPro" id="IPR002121">
    <property type="entry name" value="HRDC_dom"/>
</dbReference>
<dbReference type="AlphaFoldDB" id="A0A9Q8PJI5"/>
<keyword evidence="5" id="KW-0271">Exosome</keyword>
<evidence type="ECO:0000256" key="4">
    <source>
        <dbReference type="ARBA" id="ARBA00022801"/>
    </source>
</evidence>
<dbReference type="GO" id="GO:0000175">
    <property type="term" value="F:3'-5'-RNA exonuclease activity"/>
    <property type="evidence" value="ECO:0007669"/>
    <property type="project" value="InterPro"/>
</dbReference>
<dbReference type="EMBL" id="CP090173">
    <property type="protein sequence ID" value="UJO23691.1"/>
    <property type="molecule type" value="Genomic_DNA"/>
</dbReference>
<feature type="compositionally biased region" description="Basic and acidic residues" evidence="9">
    <location>
        <begin position="752"/>
        <end position="763"/>
    </location>
</feature>
<keyword evidence="4" id="KW-0378">Hydrolase</keyword>
<dbReference type="SMART" id="SM00474">
    <property type="entry name" value="35EXOc"/>
    <property type="match status" value="1"/>
</dbReference>
<dbReference type="GO" id="GO:0000176">
    <property type="term" value="C:nuclear exosome (RNase complex)"/>
    <property type="evidence" value="ECO:0007669"/>
    <property type="project" value="InterPro"/>
</dbReference>
<protein>
    <submittedName>
        <fullName evidence="11">Exosome complex exonuclease rrp6</fullName>
    </submittedName>
</protein>
<feature type="compositionally biased region" description="Basic and acidic residues" evidence="9">
    <location>
        <begin position="805"/>
        <end position="821"/>
    </location>
</feature>
<feature type="region of interest" description="Disordered" evidence="9">
    <location>
        <begin position="733"/>
        <end position="850"/>
    </location>
</feature>
<dbReference type="RefSeq" id="XP_047768057.1">
    <property type="nucleotide sequence ID" value="XM_047912315.1"/>
</dbReference>
<dbReference type="GO" id="GO:0071037">
    <property type="term" value="P:nuclear polyadenylation-dependent snRNA catabolic process"/>
    <property type="evidence" value="ECO:0007669"/>
    <property type="project" value="TreeGrafter"/>
</dbReference>
<dbReference type="InterPro" id="IPR045092">
    <property type="entry name" value="Rrp6-like"/>
</dbReference>
<dbReference type="InterPro" id="IPR010997">
    <property type="entry name" value="HRDC-like_sf"/>
</dbReference>
<dbReference type="Pfam" id="PF00570">
    <property type="entry name" value="HRDC"/>
    <property type="match status" value="1"/>
</dbReference>
<evidence type="ECO:0000259" key="10">
    <source>
        <dbReference type="PROSITE" id="PS50967"/>
    </source>
</evidence>
<dbReference type="GO" id="GO:0005730">
    <property type="term" value="C:nucleolus"/>
    <property type="evidence" value="ECO:0007669"/>
    <property type="project" value="TreeGrafter"/>
</dbReference>
<reference evidence="11" key="1">
    <citation type="submission" date="2021-12" db="EMBL/GenBank/DDBJ databases">
        <authorList>
            <person name="Zaccaron A."/>
            <person name="Stergiopoulos I."/>
        </authorList>
    </citation>
    <scope>NUCLEOTIDE SEQUENCE</scope>
    <source>
        <strain evidence="11">Race5_Kim</strain>
    </source>
</reference>
<evidence type="ECO:0000313" key="12">
    <source>
        <dbReference type="Proteomes" id="UP000756132"/>
    </source>
</evidence>
<evidence type="ECO:0000256" key="7">
    <source>
        <dbReference type="ARBA" id="ARBA00023242"/>
    </source>
</evidence>
<dbReference type="Pfam" id="PF01612">
    <property type="entry name" value="DNA_pol_A_exo1"/>
    <property type="match status" value="1"/>
</dbReference>
<evidence type="ECO:0000256" key="8">
    <source>
        <dbReference type="ARBA" id="ARBA00043957"/>
    </source>
</evidence>
<dbReference type="InterPro" id="IPR012337">
    <property type="entry name" value="RNaseH-like_sf"/>
</dbReference>
<feature type="compositionally biased region" description="Basic and acidic residues" evidence="9">
    <location>
        <begin position="770"/>
        <end position="781"/>
    </location>
</feature>
<comment type="similarity">
    <text evidence="8">Belongs to the exosome component 10/RRP6 family.</text>
</comment>
<dbReference type="GO" id="GO:0000467">
    <property type="term" value="P:exonucleolytic trimming to generate mature 3'-end of 5.8S rRNA from tricistronic rRNA transcript (SSU-rRNA, 5.8S rRNA, LSU-rRNA)"/>
    <property type="evidence" value="ECO:0007669"/>
    <property type="project" value="InterPro"/>
</dbReference>
<dbReference type="GO" id="GO:0071038">
    <property type="term" value="P:TRAMP-dependent tRNA surveillance pathway"/>
    <property type="evidence" value="ECO:0007669"/>
    <property type="project" value="TreeGrafter"/>
</dbReference>
<dbReference type="Gene3D" id="3.30.420.10">
    <property type="entry name" value="Ribonuclease H-like superfamily/Ribonuclease H"/>
    <property type="match status" value="1"/>
</dbReference>
<dbReference type="GeneID" id="71993045"/>
<dbReference type="InterPro" id="IPR044876">
    <property type="entry name" value="HRDC_dom_sf"/>
</dbReference>
<keyword evidence="3" id="KW-0540">Nuclease</keyword>
<dbReference type="GO" id="GO:0071036">
    <property type="term" value="P:nuclear polyadenylation-dependent snoRNA catabolic process"/>
    <property type="evidence" value="ECO:0007669"/>
    <property type="project" value="TreeGrafter"/>
</dbReference>
<dbReference type="Pfam" id="PF08066">
    <property type="entry name" value="PMC2NT"/>
    <property type="match status" value="1"/>
</dbReference>
<dbReference type="GO" id="GO:0000166">
    <property type="term" value="F:nucleotide binding"/>
    <property type="evidence" value="ECO:0007669"/>
    <property type="project" value="InterPro"/>
</dbReference>
<evidence type="ECO:0000313" key="11">
    <source>
        <dbReference type="EMBL" id="UJO23691.1"/>
    </source>
</evidence>
<dbReference type="GO" id="GO:0071039">
    <property type="term" value="P:nuclear polyadenylation-dependent CUT catabolic process"/>
    <property type="evidence" value="ECO:0007669"/>
    <property type="project" value="TreeGrafter"/>
</dbReference>
<dbReference type="GO" id="GO:0071051">
    <property type="term" value="P:poly(A)-dependent snoRNA 3'-end processing"/>
    <property type="evidence" value="ECO:0007669"/>
    <property type="project" value="TreeGrafter"/>
</dbReference>
<dbReference type="InterPro" id="IPR002562">
    <property type="entry name" value="3'-5'_exonuclease_dom"/>
</dbReference>
<dbReference type="Proteomes" id="UP000756132">
    <property type="component" value="Chromosome 11"/>
</dbReference>
<sequence length="850" mass="95417">MEDFNSLEANIKSSLLATIRSANSLGNEDLAFHRSLDSSVGTTLDQQNARLLGLAERLLGVSTANTELVRPPRLKDIDSVEGNWKAVVDVVDSLLERADTALDEFTGAVKRLSPGIEQAAPSKPPKVSRIAAALKTQELEKPQLHFDHVPKNDEVLPFKPLLQSKPHAAVPLETSPIASDEDTQESYAYHLISHSRLGVLDHEDGLKHLFSFSNKASRFEFFFPTSKSLKLRCWNIDPNVPNRYPHPYQLEIEQYRYPSSVYTISEPIMYQPFESTTATFVDTEEALYEMLEELKQAKEIAIDLEHHDSRTYIGIVSLMQISTRDKDWVVDTLQPWRRKMQCLNEVFADPGILKILHGAYMDIVWLQRDLGLYIVALFDTHYASRALGYTGGSLAFLLKKFINFDAQKQYQMADWRIRPLPQELFDYARSDTHFLLYIFDNMRNELVQRSDFSKPDHEGDKLWDVLQKSTEVALQRYEHPIYDAELGQGAGGWYKMLSRTPALFSKEQFSVFRAVHKWRDEVAREQDDSTHYVMPNHQVLSIAKAMPPNRLALLGVAQPTTQTVKLRADELVSVIAKAKEAGKEGPAMMDILNKIEPQAPRKSAPVQAAPAEATPEKTGPTASASGTASMADYKPSTSLPLRSSTSTFWGSAFDNSAHQKREMSSTSNVSLAVPLPPLTAEIFANPNEVEAEPPTPEPIPAPAVEVPADDDTFILKERNGKRKRTIDKFANVEDDGMAANTDEVSLTPVSGRDQEQREKAERKAARKAAKKAEKEAKRNGEEDSEIEDDTPFDYAAAPSILNPPREPRKSAKERKKEEKQKNPYATSLDAPKGMPRNQKEGPGRSMTFRN</sequence>
<accession>A0A9Q8PJI5</accession>
<evidence type="ECO:0000256" key="2">
    <source>
        <dbReference type="ARBA" id="ARBA00022552"/>
    </source>
</evidence>
<evidence type="ECO:0000256" key="3">
    <source>
        <dbReference type="ARBA" id="ARBA00022722"/>
    </source>
</evidence>
<dbReference type="GO" id="GO:0003727">
    <property type="term" value="F:single-stranded RNA binding"/>
    <property type="evidence" value="ECO:0007669"/>
    <property type="project" value="TreeGrafter"/>
</dbReference>
<dbReference type="InterPro" id="IPR049559">
    <property type="entry name" value="Rrp6p-like_exo"/>
</dbReference>
<dbReference type="InterPro" id="IPR036397">
    <property type="entry name" value="RNaseH_sf"/>
</dbReference>
<keyword evidence="2" id="KW-0698">rRNA processing</keyword>
<keyword evidence="12" id="KW-1185">Reference proteome</keyword>
<dbReference type="GO" id="GO:0071040">
    <property type="term" value="P:nuclear polyadenylation-dependent antisense transcript catabolic process"/>
    <property type="evidence" value="ECO:0007669"/>
    <property type="project" value="TreeGrafter"/>
</dbReference>
<dbReference type="CDD" id="cd06147">
    <property type="entry name" value="Rrp6p_like_exo"/>
    <property type="match status" value="1"/>
</dbReference>
<evidence type="ECO:0000256" key="6">
    <source>
        <dbReference type="ARBA" id="ARBA00022839"/>
    </source>
</evidence>
<feature type="compositionally biased region" description="Acidic residues" evidence="9">
    <location>
        <begin position="782"/>
        <end position="791"/>
    </location>
</feature>
<dbReference type="SUPFAM" id="SSF47819">
    <property type="entry name" value="HRDC-like"/>
    <property type="match status" value="1"/>
</dbReference>
<dbReference type="GO" id="GO:0071035">
    <property type="term" value="P:nuclear polyadenylation-dependent rRNA catabolic process"/>
    <property type="evidence" value="ECO:0007669"/>
    <property type="project" value="TreeGrafter"/>
</dbReference>
<proteinExistence type="inferred from homology"/>
<organism evidence="11 12">
    <name type="scientific">Passalora fulva</name>
    <name type="common">Tomato leaf mold</name>
    <name type="synonym">Cladosporium fulvum</name>
    <dbReference type="NCBI Taxonomy" id="5499"/>
    <lineage>
        <taxon>Eukaryota</taxon>
        <taxon>Fungi</taxon>
        <taxon>Dikarya</taxon>
        <taxon>Ascomycota</taxon>
        <taxon>Pezizomycotina</taxon>
        <taxon>Dothideomycetes</taxon>
        <taxon>Dothideomycetidae</taxon>
        <taxon>Mycosphaerellales</taxon>
        <taxon>Mycosphaerellaceae</taxon>
        <taxon>Fulvia</taxon>
    </lineage>
</organism>
<dbReference type="PROSITE" id="PS50967">
    <property type="entry name" value="HRDC"/>
    <property type="match status" value="1"/>
</dbReference>
<name>A0A9Q8PJI5_PASFU</name>
<feature type="domain" description="HRDC" evidence="10">
    <location>
        <begin position="505"/>
        <end position="585"/>
    </location>
</feature>
<evidence type="ECO:0000256" key="1">
    <source>
        <dbReference type="ARBA" id="ARBA00004123"/>
    </source>
</evidence>
<dbReference type="OrthoDB" id="2250022at2759"/>
<keyword evidence="7" id="KW-0539">Nucleus</keyword>
<dbReference type="PANTHER" id="PTHR12124:SF47">
    <property type="entry name" value="EXOSOME COMPONENT 10"/>
    <property type="match status" value="1"/>
</dbReference>
<dbReference type="GO" id="GO:0071044">
    <property type="term" value="P:histone mRNA catabolic process"/>
    <property type="evidence" value="ECO:0007669"/>
    <property type="project" value="TreeGrafter"/>
</dbReference>
<feature type="region of interest" description="Disordered" evidence="9">
    <location>
        <begin position="688"/>
        <end position="711"/>
    </location>
</feature>
<dbReference type="SMART" id="SM00341">
    <property type="entry name" value="HRDC"/>
    <property type="match status" value="1"/>
</dbReference>
<dbReference type="SUPFAM" id="SSF53098">
    <property type="entry name" value="Ribonuclease H-like"/>
    <property type="match status" value="1"/>
</dbReference>
<keyword evidence="6 11" id="KW-0269">Exonuclease</keyword>
<dbReference type="KEGG" id="ffu:CLAFUR5_13167"/>
<evidence type="ECO:0000256" key="9">
    <source>
        <dbReference type="SAM" id="MobiDB-lite"/>
    </source>
</evidence>
<dbReference type="PANTHER" id="PTHR12124">
    <property type="entry name" value="POLYMYOSITIS/SCLERODERMA AUTOANTIGEN-RELATED"/>
    <property type="match status" value="1"/>
</dbReference>
<dbReference type="FunFam" id="1.10.150.80:FF:000001">
    <property type="entry name" value="Putative exosome component 10"/>
    <property type="match status" value="1"/>
</dbReference>
<dbReference type="Gene3D" id="1.10.150.80">
    <property type="entry name" value="HRDC domain"/>
    <property type="match status" value="1"/>
</dbReference>